<organism evidence="1 2">
    <name type="scientific">Xylaria bambusicola</name>
    <dbReference type="NCBI Taxonomy" id="326684"/>
    <lineage>
        <taxon>Eukaryota</taxon>
        <taxon>Fungi</taxon>
        <taxon>Dikarya</taxon>
        <taxon>Ascomycota</taxon>
        <taxon>Pezizomycotina</taxon>
        <taxon>Sordariomycetes</taxon>
        <taxon>Xylariomycetidae</taxon>
        <taxon>Xylariales</taxon>
        <taxon>Xylariaceae</taxon>
        <taxon>Xylaria</taxon>
    </lineage>
</organism>
<proteinExistence type="predicted"/>
<name>A0AAN7ZDM1_9PEZI</name>
<sequence>MDGVKKYSPPREITHLAPKSNSVFDPEMSRLVPTICRGFISVATPIIGSMPGSGTGGTAVFFGGKVRVFAQPRRINVLVPRRDASRKLGLLRLALLTLLHEVESIA</sequence>
<keyword evidence="2" id="KW-1185">Reference proteome</keyword>
<dbReference type="AlphaFoldDB" id="A0AAN7ZDM1"/>
<comment type="caution">
    <text evidence="1">The sequence shown here is derived from an EMBL/GenBank/DDBJ whole genome shotgun (WGS) entry which is preliminary data.</text>
</comment>
<reference evidence="1 2" key="1">
    <citation type="submission" date="2023-10" db="EMBL/GenBank/DDBJ databases">
        <title>Draft genome sequence of Xylaria bambusicola isolate GMP-LS, the root and basal stem rot pathogen of sugarcane in Indonesia.</title>
        <authorList>
            <person name="Selvaraj P."/>
            <person name="Muralishankar V."/>
            <person name="Muruganantham S."/>
            <person name="Sp S."/>
            <person name="Haryani S."/>
            <person name="Lau K.J.X."/>
            <person name="Naqvi N.I."/>
        </authorList>
    </citation>
    <scope>NUCLEOTIDE SEQUENCE [LARGE SCALE GENOMIC DNA]</scope>
    <source>
        <strain evidence="1">GMP-LS</strain>
    </source>
</reference>
<accession>A0AAN7ZDM1</accession>
<gene>
    <name evidence="1" type="ORF">RRF57_011045</name>
</gene>
<protein>
    <submittedName>
        <fullName evidence="1">Uncharacterized protein</fullName>
    </submittedName>
</protein>
<dbReference type="Proteomes" id="UP001305414">
    <property type="component" value="Unassembled WGS sequence"/>
</dbReference>
<dbReference type="EMBL" id="JAWHQM010000051">
    <property type="protein sequence ID" value="KAK5635333.1"/>
    <property type="molecule type" value="Genomic_DNA"/>
</dbReference>
<evidence type="ECO:0000313" key="2">
    <source>
        <dbReference type="Proteomes" id="UP001305414"/>
    </source>
</evidence>
<evidence type="ECO:0000313" key="1">
    <source>
        <dbReference type="EMBL" id="KAK5635333.1"/>
    </source>
</evidence>